<dbReference type="PANTHER" id="PTHR31002">
    <property type="entry name" value="SERIPAUPERIN"/>
    <property type="match status" value="1"/>
</dbReference>
<protein>
    <recommendedName>
        <fullName evidence="7">Extracellular serine-rich protein</fullName>
    </recommendedName>
</protein>
<accession>A0AAE0WQG0</accession>
<dbReference type="InterPro" id="IPR056825">
    <property type="entry name" value="Agd3_C"/>
</dbReference>
<feature type="domain" description="Agd3 C-terminal" evidence="4">
    <location>
        <begin position="624"/>
        <end position="689"/>
    </location>
</feature>
<keyword evidence="6" id="KW-1185">Reference proteome</keyword>
<reference evidence="5" key="1">
    <citation type="submission" date="2023-07" db="EMBL/GenBank/DDBJ databases">
        <title>Black Yeasts Isolated from many extreme environments.</title>
        <authorList>
            <person name="Coleine C."/>
            <person name="Stajich J.E."/>
            <person name="Selbmann L."/>
        </authorList>
    </citation>
    <scope>NUCLEOTIDE SEQUENCE</scope>
    <source>
        <strain evidence="5">CCFEE 5485</strain>
    </source>
</reference>
<feature type="signal peptide" evidence="1">
    <location>
        <begin position="1"/>
        <end position="20"/>
    </location>
</feature>
<evidence type="ECO:0008006" key="7">
    <source>
        <dbReference type="Google" id="ProtNLM"/>
    </source>
</evidence>
<comment type="caution">
    <text evidence="5">The sequence shown here is derived from an EMBL/GenBank/DDBJ whole genome shotgun (WGS) entry which is preliminary data.</text>
</comment>
<evidence type="ECO:0000256" key="1">
    <source>
        <dbReference type="SAM" id="SignalP"/>
    </source>
</evidence>
<dbReference type="InterPro" id="IPR056826">
    <property type="entry name" value="Agd3_CE"/>
</dbReference>
<name>A0AAE0WQG0_9PEZI</name>
<feature type="domain" description="Agd3 CBM87" evidence="3">
    <location>
        <begin position="24"/>
        <end position="241"/>
    </location>
</feature>
<feature type="domain" description="Agd3 deacetylase" evidence="2">
    <location>
        <begin position="255"/>
        <end position="620"/>
    </location>
</feature>
<dbReference type="Proteomes" id="UP001274830">
    <property type="component" value="Unassembled WGS sequence"/>
</dbReference>
<dbReference type="Pfam" id="PF25117">
    <property type="entry name" value="Agd3_C"/>
    <property type="match status" value="1"/>
</dbReference>
<dbReference type="InterPro" id="IPR056827">
    <property type="entry name" value="CBM87_Agd3"/>
</dbReference>
<dbReference type="Pfam" id="PF25116">
    <property type="entry name" value="CBM87_Agd3"/>
    <property type="match status" value="1"/>
</dbReference>
<evidence type="ECO:0000259" key="2">
    <source>
        <dbReference type="Pfam" id="PF25115"/>
    </source>
</evidence>
<feature type="chain" id="PRO_5042294626" description="Extracellular serine-rich protein" evidence="1">
    <location>
        <begin position="21"/>
        <end position="693"/>
    </location>
</feature>
<proteinExistence type="predicted"/>
<evidence type="ECO:0000259" key="3">
    <source>
        <dbReference type="Pfam" id="PF25116"/>
    </source>
</evidence>
<gene>
    <name evidence="5" type="ORF">LTR78_003850</name>
</gene>
<dbReference type="Pfam" id="PF25115">
    <property type="entry name" value="Agd3_CE"/>
    <property type="match status" value="1"/>
</dbReference>
<evidence type="ECO:0000313" key="6">
    <source>
        <dbReference type="Proteomes" id="UP001274830"/>
    </source>
</evidence>
<evidence type="ECO:0000313" key="5">
    <source>
        <dbReference type="EMBL" id="KAK3676100.1"/>
    </source>
</evidence>
<dbReference type="PANTHER" id="PTHR31002:SF34">
    <property type="entry name" value="CELL WALL PROTEIN CWP1-RELATED"/>
    <property type="match status" value="1"/>
</dbReference>
<dbReference type="InterPro" id="IPR050788">
    <property type="entry name" value="Yeast_SRP1/TIP1_CWP"/>
</dbReference>
<dbReference type="EMBL" id="JAUTXT010000011">
    <property type="protein sequence ID" value="KAK3676100.1"/>
    <property type="molecule type" value="Genomic_DNA"/>
</dbReference>
<evidence type="ECO:0000259" key="4">
    <source>
        <dbReference type="Pfam" id="PF25117"/>
    </source>
</evidence>
<organism evidence="5 6">
    <name type="scientific">Recurvomyces mirabilis</name>
    <dbReference type="NCBI Taxonomy" id="574656"/>
    <lineage>
        <taxon>Eukaryota</taxon>
        <taxon>Fungi</taxon>
        <taxon>Dikarya</taxon>
        <taxon>Ascomycota</taxon>
        <taxon>Pezizomycotina</taxon>
        <taxon>Dothideomycetes</taxon>
        <taxon>Dothideomycetidae</taxon>
        <taxon>Mycosphaerellales</taxon>
        <taxon>Teratosphaeriaceae</taxon>
        <taxon>Recurvomyces</taxon>
    </lineage>
</organism>
<sequence>MKLMSRLFGSIALSACLATAQYTVDQTVLILARSTTEASSAYSGLAGYGIPYQIVVVPQSGINIPTLNSSATHGLYSGLIILSEVSYSYSATNWSSAISPAQYNQLYAYQTAFGVRMVKLDCYPSPQYGATTAIAGAGCCGTAVEQLVSISNSTGFPTANLVNGAGMTTQSLYHYPATITDSTTTWEIAQFAPDSAGTYLGTTTAGVINNFGGREQMVFFTSWATDWAATSNFLQHAYIHWMTRGFFVGSRKLYFNTQIDDVHLSTATYNPGNYTFRLGGNDLAIHVTWMKSINSRLPAGSSYKIELGHNGAGDIENATNIEYNAATDVCNPVDSVYPDDQPDTGLEFQKPLGTGQTFWPSTPTNYTWSLTCAKVDQLLTWLNNPTNRDAFSHISHTFTHLNLDNSTYSDSYKEIQFNQAWLKQVGITAGSFSAKGLIPPAITGMHNGDAIRAFIDLGISNVVGDNSRSALLNTQNPFWPLTSTVAANGYAGLNIVPRWPTAIFYNCDNPTCDLLEWIDTSGGAGTFTDLLTHERSVSSRYLLALRQDPFMFHQANLRASDRPATTIGTQSVNSLLQMWVETVTQEMTRLTKWPLVTKKHDDIAALFIQRQVRDSCSPMLTYQYGSNGTKIIGATVSATGNSCSAPIGITLPGSGSATGTVTKDQLGSEPLIFWATLSGSPVTVTLATPMSVL</sequence>
<keyword evidence="1" id="KW-0732">Signal</keyword>
<dbReference type="AlphaFoldDB" id="A0AAE0WQG0"/>